<sequence length="287" mass="32326">MQAAIIKDIQLLSNPILDYIFIGITMMGSSYFYFLVLPIFYWCIDKRFGLKIGIILLSSIYVNTVVKNVTMVQRPIGYPGIRSIFTQSAGGYSFPSGHAQGTTTFWGTLMFKYNKKYINILGIASIILVSLSRLYLGVHWPVDIIGGILIAVLIIIVGELVDSIIVESKFDIPLAYKIILAIIVPTALIILFPYTENFEYMGLASGILIGYFIDGQYFGFTVTNTIKNQIYKIIIGVSIFLVLLSVLKYMLPYTNVFNALRYFICGLWFSIGAPLTFNKFKLNKRTL</sequence>
<dbReference type="Proteomes" id="UP000214975">
    <property type="component" value="Chromosome"/>
</dbReference>
<evidence type="ECO:0000313" key="11">
    <source>
        <dbReference type="Proteomes" id="UP000214975"/>
    </source>
</evidence>
<dbReference type="AlphaFoldDB" id="A0A223I1P1"/>
<organism evidence="10 11">
    <name type="scientific">Thermoanaerobacterium thermosaccharolyticum</name>
    <name type="common">Clostridium thermosaccharolyticum</name>
    <dbReference type="NCBI Taxonomy" id="1517"/>
    <lineage>
        <taxon>Bacteria</taxon>
        <taxon>Bacillati</taxon>
        <taxon>Bacillota</taxon>
        <taxon>Clostridia</taxon>
        <taxon>Thermoanaerobacterales</taxon>
        <taxon>Thermoanaerobacteraceae</taxon>
        <taxon>Thermoanaerobacterium</taxon>
    </lineage>
</organism>
<comment type="subcellular location">
    <subcellularLocation>
        <location evidence="1">Endoplasmic reticulum membrane</location>
        <topology evidence="1">Multi-pass membrane protein</topology>
    </subcellularLocation>
</comment>
<dbReference type="SMART" id="SM00014">
    <property type="entry name" value="acidPPc"/>
    <property type="match status" value="1"/>
</dbReference>
<gene>
    <name evidence="10" type="ORF">Thert_02826</name>
</gene>
<dbReference type="Pfam" id="PF01569">
    <property type="entry name" value="PAP2"/>
    <property type="match status" value="1"/>
</dbReference>
<feature type="transmembrane region" description="Helical" evidence="8">
    <location>
        <begin position="230"/>
        <end position="247"/>
    </location>
</feature>
<dbReference type="PANTHER" id="PTHR14969:SF28">
    <property type="entry name" value="DIHYDROSPHINGOSINE 1-PHOSPHATE PHOSPHATASE LCB3-RELATED"/>
    <property type="match status" value="1"/>
</dbReference>
<feature type="transmembrane region" description="Helical" evidence="8">
    <location>
        <begin position="200"/>
        <end position="218"/>
    </location>
</feature>
<evidence type="ECO:0000256" key="8">
    <source>
        <dbReference type="SAM" id="Phobius"/>
    </source>
</evidence>
<keyword evidence="6 8" id="KW-0472">Membrane</keyword>
<evidence type="ECO:0000256" key="6">
    <source>
        <dbReference type="ARBA" id="ARBA00023136"/>
    </source>
</evidence>
<evidence type="ECO:0000256" key="2">
    <source>
        <dbReference type="ARBA" id="ARBA00022692"/>
    </source>
</evidence>
<keyword evidence="2 8" id="KW-0812">Transmembrane</keyword>
<feature type="domain" description="Phosphatidic acid phosphatase type 2/haloperoxidase" evidence="9">
    <location>
        <begin position="50"/>
        <end position="159"/>
    </location>
</feature>
<keyword evidence="5 8" id="KW-1133">Transmembrane helix</keyword>
<dbReference type="PANTHER" id="PTHR14969">
    <property type="entry name" value="SPHINGOSINE-1-PHOSPHATE PHOSPHOHYDROLASE"/>
    <property type="match status" value="1"/>
</dbReference>
<dbReference type="InterPro" id="IPR000326">
    <property type="entry name" value="PAP2/HPO"/>
</dbReference>
<comment type="similarity">
    <text evidence="7">Belongs to the type 2 lipid phosphate phosphatase family.</text>
</comment>
<evidence type="ECO:0000256" key="5">
    <source>
        <dbReference type="ARBA" id="ARBA00022989"/>
    </source>
</evidence>
<evidence type="ECO:0000259" key="9">
    <source>
        <dbReference type="SMART" id="SM00014"/>
    </source>
</evidence>
<feature type="transmembrane region" description="Helical" evidence="8">
    <location>
        <begin position="174"/>
        <end position="194"/>
    </location>
</feature>
<dbReference type="EMBL" id="CP016893">
    <property type="protein sequence ID" value="AST58643.1"/>
    <property type="molecule type" value="Genomic_DNA"/>
</dbReference>
<evidence type="ECO:0000256" key="1">
    <source>
        <dbReference type="ARBA" id="ARBA00004477"/>
    </source>
</evidence>
<dbReference type="GO" id="GO:0042392">
    <property type="term" value="F:sphingosine-1-phosphate phosphatase activity"/>
    <property type="evidence" value="ECO:0007669"/>
    <property type="project" value="TreeGrafter"/>
</dbReference>
<evidence type="ECO:0000313" key="10">
    <source>
        <dbReference type="EMBL" id="AST58643.1"/>
    </source>
</evidence>
<evidence type="ECO:0000256" key="3">
    <source>
        <dbReference type="ARBA" id="ARBA00022801"/>
    </source>
</evidence>
<feature type="transmembrane region" description="Helical" evidence="8">
    <location>
        <begin position="259"/>
        <end position="277"/>
    </location>
</feature>
<name>A0A223I1P1_THETR</name>
<keyword evidence="3" id="KW-0378">Hydrolase</keyword>
<dbReference type="Gene3D" id="1.20.144.10">
    <property type="entry name" value="Phosphatidic acid phosphatase type 2/haloperoxidase"/>
    <property type="match status" value="1"/>
</dbReference>
<feature type="transmembrane region" description="Helical" evidence="8">
    <location>
        <begin position="144"/>
        <end position="162"/>
    </location>
</feature>
<dbReference type="RefSeq" id="WP_094397849.1">
    <property type="nucleotide sequence ID" value="NZ_CP016893.1"/>
</dbReference>
<evidence type="ECO:0000256" key="7">
    <source>
        <dbReference type="ARBA" id="ARBA00038324"/>
    </source>
</evidence>
<feature type="transmembrane region" description="Helical" evidence="8">
    <location>
        <begin position="117"/>
        <end position="138"/>
    </location>
</feature>
<accession>A0A223I1P1</accession>
<reference evidence="10 11" key="1">
    <citation type="submission" date="2016-08" db="EMBL/GenBank/DDBJ databases">
        <title>A novel genetic cassette of butanologenic Thermoanaerobacterium thermosaccharolyticum that directly convert cellulose to butanol.</title>
        <authorList>
            <person name="Li T."/>
            <person name="He J."/>
        </authorList>
    </citation>
    <scope>NUCLEOTIDE SEQUENCE [LARGE SCALE GENOMIC DNA]</scope>
    <source>
        <strain evidence="10 11">TG57</strain>
    </source>
</reference>
<protein>
    <submittedName>
        <fullName evidence="10">Phospholipid phosphatase</fullName>
    </submittedName>
</protein>
<dbReference type="InterPro" id="IPR036938">
    <property type="entry name" value="PAP2/HPO_sf"/>
</dbReference>
<feature type="transmembrane region" description="Helical" evidence="8">
    <location>
        <begin position="20"/>
        <end position="42"/>
    </location>
</feature>
<evidence type="ECO:0000256" key="4">
    <source>
        <dbReference type="ARBA" id="ARBA00022824"/>
    </source>
</evidence>
<dbReference type="SUPFAM" id="SSF48317">
    <property type="entry name" value="Acid phosphatase/Vanadium-dependent haloperoxidase"/>
    <property type="match status" value="1"/>
</dbReference>
<keyword evidence="4" id="KW-0256">Endoplasmic reticulum</keyword>
<proteinExistence type="inferred from homology"/>